<reference evidence="2" key="2">
    <citation type="submission" date="2025-08" db="UniProtKB">
        <authorList>
            <consortium name="RefSeq"/>
        </authorList>
    </citation>
    <scope>IDENTIFICATION</scope>
</reference>
<gene>
    <name evidence="2" type="ORF">An08g05170</name>
</gene>
<feature type="region of interest" description="Disordered" evidence="1">
    <location>
        <begin position="1"/>
        <end position="56"/>
    </location>
</feature>
<dbReference type="AlphaFoldDB" id="A0AAJ8E1K5"/>
<feature type="compositionally biased region" description="Basic residues" evidence="1">
    <location>
        <begin position="47"/>
        <end position="56"/>
    </location>
</feature>
<dbReference type="KEGG" id="ang:An08g05170"/>
<protein>
    <submittedName>
        <fullName evidence="2">Uncharacterized protein</fullName>
    </submittedName>
</protein>
<dbReference type="GeneID" id="84591673"/>
<evidence type="ECO:0000256" key="1">
    <source>
        <dbReference type="SAM" id="MobiDB-lite"/>
    </source>
</evidence>
<dbReference type="RefSeq" id="XP_059604025.1">
    <property type="nucleotide sequence ID" value="XM_059749046.1"/>
</dbReference>
<accession>A0AAJ8E1K5</accession>
<sequence length="156" mass="17020">MITCSAFSRTRGEEGGGKTKKKKMRVPKRGRKGKIAKEEKTEFPVQSKKKPRRQAIQKHPIWMQVSPGPWAEEIGWMDNLGDAYWTISAQFAFCVTCSTSADGFITGSIVASGKVVAESVCGLPEMRMPTNPLGCGPSVTGWWEVYATCCLLEGGG</sequence>
<reference evidence="2" key="1">
    <citation type="submission" date="2025-02" db="EMBL/GenBank/DDBJ databases">
        <authorList>
            <consortium name="NCBI Genome Project"/>
        </authorList>
    </citation>
    <scope>NUCLEOTIDE SEQUENCE</scope>
</reference>
<proteinExistence type="predicted"/>
<evidence type="ECO:0000313" key="2">
    <source>
        <dbReference type="RefSeq" id="XP_059604025.1"/>
    </source>
</evidence>
<dbReference type="VEuPathDB" id="FungiDB:An08g05170"/>
<name>A0AAJ8E1K5_ASPNG</name>
<organism evidence="2">
    <name type="scientific">Aspergillus niger</name>
    <dbReference type="NCBI Taxonomy" id="5061"/>
    <lineage>
        <taxon>Eukaryota</taxon>
        <taxon>Fungi</taxon>
        <taxon>Dikarya</taxon>
        <taxon>Ascomycota</taxon>
        <taxon>Pezizomycotina</taxon>
        <taxon>Eurotiomycetes</taxon>
        <taxon>Eurotiomycetidae</taxon>
        <taxon>Eurotiales</taxon>
        <taxon>Aspergillaceae</taxon>
        <taxon>Aspergillus</taxon>
        <taxon>Aspergillus subgen. Circumdati</taxon>
    </lineage>
</organism>
<feature type="compositionally biased region" description="Basic residues" evidence="1">
    <location>
        <begin position="18"/>
        <end position="34"/>
    </location>
</feature>